<name>A0A2P2QSM9_RHIMU</name>
<dbReference type="AlphaFoldDB" id="A0A2P2QSM9"/>
<keyword evidence="1" id="KW-1133">Transmembrane helix</keyword>
<evidence type="ECO:0000256" key="1">
    <source>
        <dbReference type="SAM" id="Phobius"/>
    </source>
</evidence>
<accession>A0A2P2QSM9</accession>
<reference evidence="2" key="1">
    <citation type="submission" date="2018-02" db="EMBL/GenBank/DDBJ databases">
        <title>Rhizophora mucronata_Transcriptome.</title>
        <authorList>
            <person name="Meera S.P."/>
            <person name="Sreeshan A."/>
            <person name="Augustine A."/>
        </authorList>
    </citation>
    <scope>NUCLEOTIDE SEQUENCE</scope>
    <source>
        <tissue evidence="2">Leaf</tissue>
    </source>
</reference>
<sequence length="44" mass="5090">MMKKMLAVRFASAPFETCSLSVFFISFRTTLLSMIYIYLIICCV</sequence>
<organism evidence="2">
    <name type="scientific">Rhizophora mucronata</name>
    <name type="common">Asiatic mangrove</name>
    <dbReference type="NCBI Taxonomy" id="61149"/>
    <lineage>
        <taxon>Eukaryota</taxon>
        <taxon>Viridiplantae</taxon>
        <taxon>Streptophyta</taxon>
        <taxon>Embryophyta</taxon>
        <taxon>Tracheophyta</taxon>
        <taxon>Spermatophyta</taxon>
        <taxon>Magnoliopsida</taxon>
        <taxon>eudicotyledons</taxon>
        <taxon>Gunneridae</taxon>
        <taxon>Pentapetalae</taxon>
        <taxon>rosids</taxon>
        <taxon>fabids</taxon>
        <taxon>Malpighiales</taxon>
        <taxon>Rhizophoraceae</taxon>
        <taxon>Rhizophora</taxon>
    </lineage>
</organism>
<protein>
    <submittedName>
        <fullName evidence="2">Uncharacterized protein</fullName>
    </submittedName>
</protein>
<keyword evidence="1" id="KW-0812">Transmembrane</keyword>
<proteinExistence type="predicted"/>
<evidence type="ECO:0000313" key="2">
    <source>
        <dbReference type="EMBL" id="MBX69993.1"/>
    </source>
</evidence>
<feature type="transmembrane region" description="Helical" evidence="1">
    <location>
        <begin position="20"/>
        <end position="41"/>
    </location>
</feature>
<keyword evidence="1" id="KW-0472">Membrane</keyword>
<dbReference type="EMBL" id="GGEC01089509">
    <property type="protein sequence ID" value="MBX69993.1"/>
    <property type="molecule type" value="Transcribed_RNA"/>
</dbReference>